<dbReference type="Pfam" id="PF13193">
    <property type="entry name" value="AMP-binding_C"/>
    <property type="match status" value="1"/>
</dbReference>
<dbReference type="FunFam" id="3.40.50.980:FF:000001">
    <property type="entry name" value="Non-ribosomal peptide synthetase"/>
    <property type="match status" value="1"/>
</dbReference>
<dbReference type="Gene3D" id="2.30.38.10">
    <property type="entry name" value="Luciferase, Domain 3"/>
    <property type="match status" value="1"/>
</dbReference>
<dbReference type="Pfam" id="PF00668">
    <property type="entry name" value="Condensation"/>
    <property type="match status" value="1"/>
</dbReference>
<dbReference type="SUPFAM" id="SSF47336">
    <property type="entry name" value="ACP-like"/>
    <property type="match status" value="1"/>
</dbReference>
<dbReference type="Gene3D" id="3.30.559.30">
    <property type="entry name" value="Nonribosomal peptide synthetase, condensation domain"/>
    <property type="match status" value="1"/>
</dbReference>
<dbReference type="NCBIfam" id="TIGR01733">
    <property type="entry name" value="AA-adenyl-dom"/>
    <property type="match status" value="1"/>
</dbReference>
<dbReference type="GO" id="GO:0072330">
    <property type="term" value="P:monocarboxylic acid biosynthetic process"/>
    <property type="evidence" value="ECO:0007669"/>
    <property type="project" value="UniProtKB-ARBA"/>
</dbReference>
<reference evidence="6" key="1">
    <citation type="submission" date="2016-10" db="EMBL/GenBank/DDBJ databases">
        <authorList>
            <person name="Varghese N."/>
            <person name="Submissions S."/>
        </authorList>
    </citation>
    <scope>NUCLEOTIDE SEQUENCE [LARGE SCALE GENOMIC DNA]</scope>
    <source>
        <strain evidence="6">UNC178MFTsu3.1</strain>
    </source>
</reference>
<dbReference type="Gene3D" id="3.40.50.980">
    <property type="match status" value="2"/>
</dbReference>
<organism evidence="5 6">
    <name type="scientific">Dyella marensis</name>
    <dbReference type="NCBI Taxonomy" id="500610"/>
    <lineage>
        <taxon>Bacteria</taxon>
        <taxon>Pseudomonadati</taxon>
        <taxon>Pseudomonadota</taxon>
        <taxon>Gammaproteobacteria</taxon>
        <taxon>Lysobacterales</taxon>
        <taxon>Rhodanobacteraceae</taxon>
        <taxon>Dyella</taxon>
    </lineage>
</organism>
<evidence type="ECO:0000313" key="6">
    <source>
        <dbReference type="Proteomes" id="UP000199477"/>
    </source>
</evidence>
<evidence type="ECO:0000259" key="4">
    <source>
        <dbReference type="PROSITE" id="PS50075"/>
    </source>
</evidence>
<dbReference type="AlphaFoldDB" id="A0A1I1WY32"/>
<evidence type="ECO:0000256" key="3">
    <source>
        <dbReference type="ARBA" id="ARBA00022553"/>
    </source>
</evidence>
<dbReference type="FunFam" id="1.10.1200.10:FF:000016">
    <property type="entry name" value="Non-ribosomal peptide synthase"/>
    <property type="match status" value="1"/>
</dbReference>
<dbReference type="InterPro" id="IPR001242">
    <property type="entry name" value="Condensation_dom"/>
</dbReference>
<feature type="domain" description="Carrier" evidence="4">
    <location>
        <begin position="967"/>
        <end position="1042"/>
    </location>
</feature>
<keyword evidence="6" id="KW-1185">Reference proteome</keyword>
<dbReference type="InterPro" id="IPR045851">
    <property type="entry name" value="AMP-bd_C_sf"/>
</dbReference>
<dbReference type="FunFam" id="3.30.300.30:FF:000010">
    <property type="entry name" value="Enterobactin synthetase component F"/>
    <property type="match status" value="1"/>
</dbReference>
<keyword evidence="3" id="KW-0597">Phosphoprotein</keyword>
<evidence type="ECO:0000256" key="1">
    <source>
        <dbReference type="ARBA" id="ARBA00001957"/>
    </source>
</evidence>
<dbReference type="InterPro" id="IPR010071">
    <property type="entry name" value="AA_adenyl_dom"/>
</dbReference>
<dbReference type="PROSITE" id="PS00012">
    <property type="entry name" value="PHOSPHOPANTETHEINE"/>
    <property type="match status" value="1"/>
</dbReference>
<dbReference type="Gene3D" id="3.40.50.1820">
    <property type="entry name" value="alpha/beta hydrolase"/>
    <property type="match status" value="1"/>
</dbReference>
<dbReference type="GO" id="GO:0003824">
    <property type="term" value="F:catalytic activity"/>
    <property type="evidence" value="ECO:0007669"/>
    <property type="project" value="InterPro"/>
</dbReference>
<sequence>MIPMSLAQQRLWFLHKLEGPSTTFNVPLALHLEGELDADALQAAVRDVVVRHETLRTIFREANGVGEQIVLDPAAVELTFERIDASQETLAQSARAFSEYRFDLTRDIPLRAALFRSAPRRHTLVLLVQHIASDGWSWAPLIEDLGVAYAARRQGEAPHQAPLPVQYADYSLWQQEWMAQESDPDSDIARQLAFWKDNLVGLPEQIGLATDRPRPARTVHAGDSVEIDFGPKVLRDLRELANQHRCSLFMVLHALVAALLTKLGGGTDLPIGTSVAGRHDEALNNLVGFFVNLLVLRTDTSGDPSFHQLLDRVRETDLAIYSHQEVPFERLVNMVNPLRQSSQHPLFQVAMVLQNNRDASVSMPDLAVRTEFLPLGTAKYDLTFEFVEQSDPDGSARGLSCNIEYMVDLYDRVTVDGFAEKLARLIKTVTKRPDLPLSRVDLLGEEERDRLLNKWNGTARSVPSGTLPDLFAAQAARHPDAVVASDGERTLNYGELDRRANRLAHYLQGLGVGPDVLVGLCMERSLDLLVAMLAILKAGGAYLSLDPEHPTERLAAILNESMAPIVLTETAFRDRLPVHWGVLLVLEEHEAEIDAQPELAPPHGLQAGHLAYATYTSGSTGAPKGIVVTHRNVVDLAFDRRWQESDERRLLLHAPLAFDASTFEIWVPLLRGWRIVVAPRGKIGARELARAVVEGGITDLWVTAGLFHLMVDDHVESFSGLRRVISGGEVLSPPHVAKLLAACPQLTMCNAYGPTETTTFATLHPMRAGSQPAGALPIGAPIDNMRAYVLDSALQLASVGQVGELYLGGSGLARGYLARPALTAERFVANPFHAGERLYRTGDLVRWRADGTLDFVGRADRQVKLRGFRIEPVEIETALLAQRGVRQAAVVVREDRPGQKQLVAYIVGAPDLTLDTVVLRRVLGERLPAYMVPAAIVPLPALPLTANGKLDHRALPAPDFDRTQVRAPGTPQEQVLAGLFAEVLGLNQVGVDDSFFELGGHSLLAARLISRIRSVMSAEVPLADIFDAPTVAQLAARMETTRRPARAPLRPMRATESPS</sequence>
<dbReference type="Pfam" id="PF00501">
    <property type="entry name" value="AMP-binding"/>
    <property type="match status" value="1"/>
</dbReference>
<dbReference type="Proteomes" id="UP000199477">
    <property type="component" value="Unassembled WGS sequence"/>
</dbReference>
<dbReference type="STRING" id="500610.SAMN02799615_00057"/>
<dbReference type="SMART" id="SM00823">
    <property type="entry name" value="PKS_PP"/>
    <property type="match status" value="1"/>
</dbReference>
<proteinExistence type="predicted"/>
<keyword evidence="2" id="KW-0596">Phosphopantetheine</keyword>
<evidence type="ECO:0000256" key="2">
    <source>
        <dbReference type="ARBA" id="ARBA00022450"/>
    </source>
</evidence>
<dbReference type="CDD" id="cd12117">
    <property type="entry name" value="A_NRPS_Srf_like"/>
    <property type="match status" value="1"/>
</dbReference>
<dbReference type="GO" id="GO:0005829">
    <property type="term" value="C:cytosol"/>
    <property type="evidence" value="ECO:0007669"/>
    <property type="project" value="TreeGrafter"/>
</dbReference>
<dbReference type="InterPro" id="IPR009081">
    <property type="entry name" value="PP-bd_ACP"/>
</dbReference>
<dbReference type="InterPro" id="IPR025110">
    <property type="entry name" value="AMP-bd_C"/>
</dbReference>
<dbReference type="FunFam" id="3.40.50.12780:FF:000012">
    <property type="entry name" value="Non-ribosomal peptide synthetase"/>
    <property type="match status" value="1"/>
</dbReference>
<dbReference type="EMBL" id="FONH01000001">
    <property type="protein sequence ID" value="SFE00037.1"/>
    <property type="molecule type" value="Genomic_DNA"/>
</dbReference>
<dbReference type="SUPFAM" id="SSF56801">
    <property type="entry name" value="Acetyl-CoA synthetase-like"/>
    <property type="match status" value="1"/>
</dbReference>
<dbReference type="PANTHER" id="PTHR45527:SF1">
    <property type="entry name" value="FATTY ACID SYNTHASE"/>
    <property type="match status" value="1"/>
</dbReference>
<dbReference type="InterPro" id="IPR006162">
    <property type="entry name" value="Ppantetheine_attach_site"/>
</dbReference>
<dbReference type="PANTHER" id="PTHR45527">
    <property type="entry name" value="NONRIBOSOMAL PEPTIDE SYNTHETASE"/>
    <property type="match status" value="1"/>
</dbReference>
<dbReference type="CDD" id="cd19540">
    <property type="entry name" value="LCL_NRPS-like"/>
    <property type="match status" value="1"/>
</dbReference>
<dbReference type="InterPro" id="IPR029058">
    <property type="entry name" value="AB_hydrolase_fold"/>
</dbReference>
<gene>
    <name evidence="5" type="ORF">SAMN02799615_00057</name>
</gene>
<accession>A0A1I1WY32</accession>
<dbReference type="SUPFAM" id="SSF52777">
    <property type="entry name" value="CoA-dependent acyltransferases"/>
    <property type="match status" value="2"/>
</dbReference>
<name>A0A1I1WY32_9GAMM</name>
<dbReference type="PROSITE" id="PS50075">
    <property type="entry name" value="CARRIER"/>
    <property type="match status" value="1"/>
</dbReference>
<dbReference type="Gene3D" id="3.30.300.30">
    <property type="match status" value="1"/>
</dbReference>
<dbReference type="Pfam" id="PF00550">
    <property type="entry name" value="PP-binding"/>
    <property type="match status" value="1"/>
</dbReference>
<dbReference type="GO" id="GO:0031177">
    <property type="term" value="F:phosphopantetheine binding"/>
    <property type="evidence" value="ECO:0007669"/>
    <property type="project" value="InterPro"/>
</dbReference>
<comment type="cofactor">
    <cofactor evidence="1">
        <name>pantetheine 4'-phosphate</name>
        <dbReference type="ChEBI" id="CHEBI:47942"/>
    </cofactor>
</comment>
<evidence type="ECO:0000313" key="5">
    <source>
        <dbReference type="EMBL" id="SFE00037.1"/>
    </source>
</evidence>
<dbReference type="InterPro" id="IPR023213">
    <property type="entry name" value="CAT-like_dom_sf"/>
</dbReference>
<dbReference type="Gene3D" id="3.30.559.10">
    <property type="entry name" value="Chloramphenicol acetyltransferase-like domain"/>
    <property type="match status" value="1"/>
</dbReference>
<dbReference type="InterPro" id="IPR020806">
    <property type="entry name" value="PKS_PP-bd"/>
</dbReference>
<dbReference type="InterPro" id="IPR000873">
    <property type="entry name" value="AMP-dep_synth/lig_dom"/>
</dbReference>
<dbReference type="FunFam" id="2.30.38.10:FF:000001">
    <property type="entry name" value="Non-ribosomal peptide synthetase PvdI"/>
    <property type="match status" value="1"/>
</dbReference>
<protein>
    <submittedName>
        <fullName evidence="5">Amino acid adenylation domain-containing protein</fullName>
    </submittedName>
</protein>
<dbReference type="GO" id="GO:0044550">
    <property type="term" value="P:secondary metabolite biosynthetic process"/>
    <property type="evidence" value="ECO:0007669"/>
    <property type="project" value="UniProtKB-ARBA"/>
</dbReference>
<dbReference type="GO" id="GO:0043041">
    <property type="term" value="P:amino acid activation for nonribosomal peptide biosynthetic process"/>
    <property type="evidence" value="ECO:0007669"/>
    <property type="project" value="TreeGrafter"/>
</dbReference>
<dbReference type="InterPro" id="IPR036736">
    <property type="entry name" value="ACP-like_sf"/>
</dbReference>